<dbReference type="Proteomes" id="UP000218151">
    <property type="component" value="Unassembled WGS sequence"/>
</dbReference>
<evidence type="ECO:0000256" key="1">
    <source>
        <dbReference type="SAM" id="Phobius"/>
    </source>
</evidence>
<dbReference type="OrthoDB" id="100605at2"/>
<dbReference type="PANTHER" id="PTHR43471">
    <property type="entry name" value="ABC TRANSPORTER PERMEASE"/>
    <property type="match status" value="1"/>
</dbReference>
<sequence>MFGAIARFELGYQLRNPVFWVVSILFFLLTFGSVTVEQIQIGSGGNIHKNAPVAIAQTTLIMSLFFMFVTTAFVANVIVRDDESGFGPMVRSTRVKKFDYLLARFLGAFGAAAIAFAAVPLAIFLGSLMPWIDGETLGPNRLADYAYAYFLLALPDLFLTAAIFFAVATMTRSMTYSYMGVVVFLVLYFVINGVVGSNPELRQTAALFEPFGIAAFGEVTRYWTASESNAGMPPFEGALLWNRLLAIGLGLLGLGVAYWRFSFAERGASKRALRRAERREEKLAATQPRVVDRLPPVRPRAAAWARFWARVRFEMRLVFRSPAFLVLLLVGAFNAVGGLLFGGEMFGTPIRPRTFWLIDILLGSFSLIPIIIAIYYAGELVWRDRERRMHEIVDATSLPNWAYMFPKTLAVAGVLFATLLVSVLVALAVQVARGGDDLALGQYFGWYVLPMTVSFVILAVLAVFVQALSPNKYVGWAIMVGYLVASITLTNIGWEHPLYDYGATGQVQLSDMNGDRLGAARAWWLRLYWGAWAIALAVLAHLLWRRGTEARLRRRVGQLPARLASPAGAALAAALLVAAGTGAHLYRDMNVVNEYRTRDDDEARLAAYEKKYLRYENLPQPSLTDVRMNVDLRPAERRMVATGEYRFVNDTGAPLSDIHVRLPDRWTEIAAITVPGARLVSDDRAFKHRIYRFDRPLPAGAGGAIGFRTTRERRGMVANAEDPQLVANGTFLNNFEILPQIGMSRQGLLSDRVKRRSHGLPAELRPARLEDPKGVRRNYIADADWVRSDITVSTDAGQTPIAPGRLVSDVTADGRRTARYVSSAPILAFFSIQSADYARKDAVADGVQLSVFYDRRHPYNVDRMLDAMARSLRYYRENFGPYQFPYARVMEFPGYASFAQAFAGTVPYSERIGFLADASDPEKIDYVSYVTAHEIGHQYWGHQVVGADQQGGTIWVETLAQYSALMVMKQLYGDDKIRRFLKYELDNYLRSRGGEALEELPMERMENQGYIHYRKGSVVMYLLQDRLGEARVNRMLAGLIARHRFRGAPYPRSTELVDGFLSLARTPAERELVIDLLRRITIYDLKASGATTRRLPDGRWETAVDVEAGKAYADGKGAETRARLADEIEVGAFAKRPGAGEFARADVLLLERRPIGSGRQRVRIVTASKPAFAGVDPYNKYVDRNSDDNLVAVTAG</sequence>
<feature type="domain" description="Peptidase M1 membrane alanine aminopeptidase" evidence="2">
    <location>
        <begin position="865"/>
        <end position="1046"/>
    </location>
</feature>
<dbReference type="EMBL" id="NSLI01000003">
    <property type="protein sequence ID" value="PAX07612.1"/>
    <property type="molecule type" value="Genomic_DNA"/>
</dbReference>
<dbReference type="GO" id="GO:0008270">
    <property type="term" value="F:zinc ion binding"/>
    <property type="evidence" value="ECO:0007669"/>
    <property type="project" value="InterPro"/>
</dbReference>
<feature type="transmembrane region" description="Helical" evidence="1">
    <location>
        <begin position="322"/>
        <end position="343"/>
    </location>
</feature>
<dbReference type="AlphaFoldDB" id="A0A2A2SEK0"/>
<feature type="transmembrane region" description="Helical" evidence="1">
    <location>
        <begin position="100"/>
        <end position="126"/>
    </location>
</feature>
<feature type="transmembrane region" description="Helical" evidence="1">
    <location>
        <begin position="409"/>
        <end position="432"/>
    </location>
</feature>
<evidence type="ECO:0000313" key="4">
    <source>
        <dbReference type="Proteomes" id="UP000218151"/>
    </source>
</evidence>
<feature type="transmembrane region" description="Helical" evidence="1">
    <location>
        <begin position="54"/>
        <end position="79"/>
    </location>
</feature>
<name>A0A2A2SEK0_9SPHN</name>
<dbReference type="Pfam" id="PF01433">
    <property type="entry name" value="Peptidase_M1"/>
    <property type="match status" value="1"/>
</dbReference>
<keyword evidence="4" id="KW-1185">Reference proteome</keyword>
<dbReference type="GO" id="GO:0004177">
    <property type="term" value="F:aminopeptidase activity"/>
    <property type="evidence" value="ECO:0007669"/>
    <property type="project" value="UniProtKB-KW"/>
</dbReference>
<feature type="transmembrane region" description="Helical" evidence="1">
    <location>
        <begin position="17"/>
        <end position="34"/>
    </location>
</feature>
<keyword evidence="3" id="KW-0378">Hydrolase</keyword>
<keyword evidence="1" id="KW-0812">Transmembrane</keyword>
<evidence type="ECO:0000313" key="3">
    <source>
        <dbReference type="EMBL" id="PAX07612.1"/>
    </source>
</evidence>
<protein>
    <submittedName>
        <fullName evidence="3">Aminopeptidase</fullName>
    </submittedName>
</protein>
<feature type="transmembrane region" description="Helical" evidence="1">
    <location>
        <begin position="523"/>
        <end position="543"/>
    </location>
</feature>
<feature type="transmembrane region" description="Helical" evidence="1">
    <location>
        <begin position="355"/>
        <end position="378"/>
    </location>
</feature>
<evidence type="ECO:0000259" key="2">
    <source>
        <dbReference type="Pfam" id="PF01433"/>
    </source>
</evidence>
<feature type="transmembrane region" description="Helical" evidence="1">
    <location>
        <begin position="175"/>
        <end position="195"/>
    </location>
</feature>
<keyword evidence="3" id="KW-0031">Aminopeptidase</keyword>
<feature type="transmembrane region" description="Helical" evidence="1">
    <location>
        <begin position="444"/>
        <end position="466"/>
    </location>
</feature>
<feature type="transmembrane region" description="Helical" evidence="1">
    <location>
        <begin position="146"/>
        <end position="168"/>
    </location>
</feature>
<dbReference type="GO" id="GO:0008237">
    <property type="term" value="F:metallopeptidase activity"/>
    <property type="evidence" value="ECO:0007669"/>
    <property type="project" value="InterPro"/>
</dbReference>
<feature type="transmembrane region" description="Helical" evidence="1">
    <location>
        <begin position="240"/>
        <end position="261"/>
    </location>
</feature>
<dbReference type="InterPro" id="IPR014782">
    <property type="entry name" value="Peptidase_M1_dom"/>
</dbReference>
<comment type="caution">
    <text evidence="3">The sequence shown here is derived from an EMBL/GenBank/DDBJ whole genome shotgun (WGS) entry which is preliminary data.</text>
</comment>
<dbReference type="SUPFAM" id="SSF55486">
    <property type="entry name" value="Metalloproteases ('zincins'), catalytic domain"/>
    <property type="match status" value="1"/>
</dbReference>
<feature type="transmembrane region" description="Helical" evidence="1">
    <location>
        <begin position="563"/>
        <end position="586"/>
    </location>
</feature>
<dbReference type="InterPro" id="IPR027268">
    <property type="entry name" value="Peptidase_M4/M1_CTD_sf"/>
</dbReference>
<reference evidence="4" key="1">
    <citation type="submission" date="2017-09" db="EMBL/GenBank/DDBJ databases">
        <authorList>
            <person name="Feng G."/>
            <person name="Zhu H."/>
        </authorList>
    </citation>
    <scope>NUCLEOTIDE SEQUENCE [LARGE SCALE GENOMIC DNA]</scope>
    <source>
        <strain evidence="4">1PNM-20</strain>
    </source>
</reference>
<organism evidence="3 4">
    <name type="scientific">Sphingomonas lenta</name>
    <dbReference type="NCBI Taxonomy" id="1141887"/>
    <lineage>
        <taxon>Bacteria</taxon>
        <taxon>Pseudomonadati</taxon>
        <taxon>Pseudomonadota</taxon>
        <taxon>Alphaproteobacteria</taxon>
        <taxon>Sphingomonadales</taxon>
        <taxon>Sphingomonadaceae</taxon>
        <taxon>Sphingomonas</taxon>
    </lineage>
</organism>
<keyword evidence="1" id="KW-1133">Transmembrane helix</keyword>
<dbReference type="Gene3D" id="1.10.390.10">
    <property type="entry name" value="Neutral Protease Domain 2"/>
    <property type="match status" value="1"/>
</dbReference>
<feature type="transmembrane region" description="Helical" evidence="1">
    <location>
        <begin position="473"/>
        <end position="494"/>
    </location>
</feature>
<dbReference type="RefSeq" id="WP_095997855.1">
    <property type="nucleotide sequence ID" value="NZ_NSLI01000003.1"/>
</dbReference>
<accession>A0A2A2SEK0</accession>
<dbReference type="PANTHER" id="PTHR43471:SF12">
    <property type="entry name" value="HYPOTHETICAL MEMBRANE PROTEIN, CONSERVED"/>
    <property type="match status" value="1"/>
</dbReference>
<keyword evidence="3" id="KW-0645">Protease</keyword>
<gene>
    <name evidence="3" type="ORF">CKY28_08140</name>
</gene>
<keyword evidence="1" id="KW-0472">Membrane</keyword>
<proteinExistence type="predicted"/>